<comment type="caution">
    <text evidence="14">The sequence shown here is derived from an EMBL/GenBank/DDBJ whole genome shotgun (WGS) entry which is preliminary data.</text>
</comment>
<comment type="subunit">
    <text evidence="11">Component of the replication restart primosome.</text>
</comment>
<evidence type="ECO:0000313" key="14">
    <source>
        <dbReference type="EMBL" id="MDZ8118290.1"/>
    </source>
</evidence>
<name>A0ABU5MVU3_9BACT</name>
<dbReference type="PANTHER" id="PTHR30580:SF0">
    <property type="entry name" value="PRIMOSOMAL PROTEIN N"/>
    <property type="match status" value="1"/>
</dbReference>
<evidence type="ECO:0000313" key="15">
    <source>
        <dbReference type="Proteomes" id="UP001290861"/>
    </source>
</evidence>
<keyword evidence="8 11" id="KW-0067">ATP-binding</keyword>
<dbReference type="Pfam" id="PF18074">
    <property type="entry name" value="PriA_C"/>
    <property type="match status" value="1"/>
</dbReference>
<dbReference type="RefSeq" id="WP_322608088.1">
    <property type="nucleotide sequence ID" value="NZ_JARVCO010000007.1"/>
</dbReference>
<dbReference type="HAMAP" id="MF_00983">
    <property type="entry name" value="PriA"/>
    <property type="match status" value="1"/>
</dbReference>
<dbReference type="CDD" id="cd17929">
    <property type="entry name" value="DEXHc_priA"/>
    <property type="match status" value="1"/>
</dbReference>
<dbReference type="PROSITE" id="PS51194">
    <property type="entry name" value="HELICASE_CTER"/>
    <property type="match status" value="1"/>
</dbReference>
<keyword evidence="10 11" id="KW-0413">Isomerase</keyword>
<dbReference type="EMBL" id="JARVCO010000007">
    <property type="protein sequence ID" value="MDZ8118290.1"/>
    <property type="molecule type" value="Genomic_DNA"/>
</dbReference>
<evidence type="ECO:0000256" key="5">
    <source>
        <dbReference type="ARBA" id="ARBA00022801"/>
    </source>
</evidence>
<dbReference type="InterPro" id="IPR001650">
    <property type="entry name" value="Helicase_C-like"/>
</dbReference>
<sequence>MARIAKVVVEISLDREFDYNIPAHLQPTIKVGSQVNVPFHGRNLRGFVVGLASFSAYADKLKEIDSVVGEKPLIPDEIMKLAYWIADYYCAPIEQAVRTVLPSAVRRHGARHKKQRFVALTGKVPEKITALQDAVFRTLEQLGSMSVSELCERAGCTESPIKTLEKKGLVTISEETVQRDPHAGMELLRTQPFDLMVEQKVALDKICASMDLKKPKTVLLHGVTGSGKTEVYLQALQHALDKGQGAIVLVPEISLTPQTVDRFRSRFGDCVAVLHSNLSDGERHDEWHRIRDGKAQIAIGARSALFAPVENVGLIVVDEEHEPTYKQDESPRYNARDVAVMRGHLETCCVVLGSATPALESFANVKSGRYELAEMVQRVDDRSMPLMRVVDMRIEAEKEGRPTIFSAELVQGIYDRLNVGEQVILFLNRRGFSSSIQCEMCGYVAECTECSISMTYHKRANKMMCHICGREEKVPDKCPSCGDLNFKYAGMGTQKIEEILEKLCPKARVARMDSDTMRKKDSYRTVLDKFKTGKLDILLGTQMIAKGLDFPNVTLVGVLYADMSLQVPDFRAGERTFQLLTQVAGRAGRGEKAGEVIVQAYTPHHPAIQAARNLDYEGFCSQDLEFRRELGYPPFSHLVLLTFKGESEVDVMTTADKFFQSLESVLPESVNAVPPMPAPLARAKGFWRYQIMLRCEHTVKMTKPIRHVQNRMRLPKGVSLSIDVDALSLL</sequence>
<evidence type="ECO:0000256" key="4">
    <source>
        <dbReference type="ARBA" id="ARBA00022741"/>
    </source>
</evidence>
<comment type="cofactor">
    <cofactor evidence="11">
        <name>Zn(2+)</name>
        <dbReference type="ChEBI" id="CHEBI:29105"/>
    </cofactor>
    <text evidence="11">Binds 2 zinc ions per subunit.</text>
</comment>
<dbReference type="Proteomes" id="UP001290861">
    <property type="component" value="Unassembled WGS sequence"/>
</dbReference>
<dbReference type="InterPro" id="IPR011545">
    <property type="entry name" value="DEAD/DEAH_box_helicase_dom"/>
</dbReference>
<keyword evidence="3 11" id="KW-0479">Metal-binding</keyword>
<evidence type="ECO:0000259" key="12">
    <source>
        <dbReference type="PROSITE" id="PS51192"/>
    </source>
</evidence>
<feature type="domain" description="Helicase C-terminal" evidence="13">
    <location>
        <begin position="470"/>
        <end position="627"/>
    </location>
</feature>
<keyword evidence="7 11" id="KW-0862">Zinc</keyword>
<dbReference type="SMART" id="SM00487">
    <property type="entry name" value="DEXDc"/>
    <property type="match status" value="1"/>
</dbReference>
<evidence type="ECO:0000256" key="10">
    <source>
        <dbReference type="ARBA" id="ARBA00023235"/>
    </source>
</evidence>
<dbReference type="InterPro" id="IPR005259">
    <property type="entry name" value="PriA"/>
</dbReference>
<dbReference type="Gene3D" id="3.40.50.300">
    <property type="entry name" value="P-loop containing nucleotide triphosphate hydrolases"/>
    <property type="match status" value="2"/>
</dbReference>
<dbReference type="InterPro" id="IPR041222">
    <property type="entry name" value="PriA_3primeBD"/>
</dbReference>
<evidence type="ECO:0000256" key="1">
    <source>
        <dbReference type="ARBA" id="ARBA00022515"/>
    </source>
</evidence>
<evidence type="ECO:0000259" key="13">
    <source>
        <dbReference type="PROSITE" id="PS51194"/>
    </source>
</evidence>
<dbReference type="InterPro" id="IPR042115">
    <property type="entry name" value="PriA_3primeBD_sf"/>
</dbReference>
<keyword evidence="5 11" id="KW-0378">Hydrolase</keyword>
<feature type="binding site" evidence="11">
    <location>
        <position position="481"/>
    </location>
    <ligand>
        <name>Zn(2+)</name>
        <dbReference type="ChEBI" id="CHEBI:29105"/>
        <label>1</label>
    </ligand>
</feature>
<dbReference type="InterPro" id="IPR014001">
    <property type="entry name" value="Helicase_ATP-bd"/>
</dbReference>
<feature type="binding site" evidence="11">
    <location>
        <position position="468"/>
    </location>
    <ligand>
        <name>Zn(2+)</name>
        <dbReference type="ChEBI" id="CHEBI:29105"/>
        <label>2</label>
    </ligand>
</feature>
<keyword evidence="4 11" id="KW-0547">Nucleotide-binding</keyword>
<feature type="binding site" evidence="11">
    <location>
        <position position="441"/>
    </location>
    <ligand>
        <name>Zn(2+)</name>
        <dbReference type="ChEBI" id="CHEBI:29105"/>
        <label>1</label>
    </ligand>
</feature>
<dbReference type="Pfam" id="PF00271">
    <property type="entry name" value="Helicase_C"/>
    <property type="match status" value="1"/>
</dbReference>
<evidence type="ECO:0000256" key="8">
    <source>
        <dbReference type="ARBA" id="ARBA00022840"/>
    </source>
</evidence>
<dbReference type="PANTHER" id="PTHR30580">
    <property type="entry name" value="PRIMOSOMAL PROTEIN N"/>
    <property type="match status" value="1"/>
</dbReference>
<dbReference type="InterPro" id="IPR040498">
    <property type="entry name" value="PriA_CRR"/>
</dbReference>
<feature type="domain" description="Helicase ATP-binding" evidence="12">
    <location>
        <begin position="209"/>
        <end position="375"/>
    </location>
</feature>
<dbReference type="NCBIfam" id="NF004066">
    <property type="entry name" value="PRK05580.1-3"/>
    <property type="match status" value="1"/>
</dbReference>
<gene>
    <name evidence="11 14" type="primary">priA</name>
    <name evidence="14" type="ORF">P9H32_06570</name>
</gene>
<protein>
    <recommendedName>
        <fullName evidence="11">Replication restart protein PriA</fullName>
    </recommendedName>
    <alternativeName>
        <fullName evidence="11">ATP-dependent DNA helicase PriA</fullName>
        <ecNumber evidence="11">5.6.2.4</ecNumber>
    </alternativeName>
    <alternativeName>
        <fullName evidence="11">DNA 3'-5' helicase PriA</fullName>
    </alternativeName>
</protein>
<feature type="binding site" evidence="11">
    <location>
        <position position="478"/>
    </location>
    <ligand>
        <name>Zn(2+)</name>
        <dbReference type="ChEBI" id="CHEBI:29105"/>
        <label>1</label>
    </ligand>
</feature>
<feature type="binding site" evidence="11">
    <location>
        <position position="447"/>
    </location>
    <ligand>
        <name>Zn(2+)</name>
        <dbReference type="ChEBI" id="CHEBI:29105"/>
        <label>2</label>
    </ligand>
</feature>
<dbReference type="Pfam" id="PF18319">
    <property type="entry name" value="Zn_ribbon_PriA"/>
    <property type="match status" value="1"/>
</dbReference>
<feature type="binding site" evidence="11">
    <location>
        <position position="450"/>
    </location>
    <ligand>
        <name>Zn(2+)</name>
        <dbReference type="ChEBI" id="CHEBI:29105"/>
        <label>2</label>
    </ligand>
</feature>
<dbReference type="Pfam" id="PF17764">
    <property type="entry name" value="PriA_3primeBD"/>
    <property type="match status" value="1"/>
</dbReference>
<keyword evidence="6 11" id="KW-0347">Helicase</keyword>
<dbReference type="PROSITE" id="PS51192">
    <property type="entry name" value="HELICASE_ATP_BIND_1"/>
    <property type="match status" value="1"/>
</dbReference>
<evidence type="ECO:0000256" key="3">
    <source>
        <dbReference type="ARBA" id="ARBA00022723"/>
    </source>
</evidence>
<comment type="function">
    <text evidence="11">Initiates the restart of stalled replication forks, which reloads the replicative helicase on sites other than the origin of replication. Recognizes and binds to abandoned replication forks and remodels them to uncover a helicase loading site. Promotes assembly of the primosome at these replication forks.</text>
</comment>
<dbReference type="InterPro" id="IPR041236">
    <property type="entry name" value="PriA_C"/>
</dbReference>
<reference evidence="14 15" key="1">
    <citation type="journal article" date="2024" name="Appl. Environ. Microbiol.">
        <title>Pontiella agarivorans sp. nov., a novel marine anaerobic bacterium capable of degrading macroalgal polysaccharides and fixing nitrogen.</title>
        <authorList>
            <person name="Liu N."/>
            <person name="Kivenson V."/>
            <person name="Peng X."/>
            <person name="Cui Z."/>
            <person name="Lankiewicz T.S."/>
            <person name="Gosselin K.M."/>
            <person name="English C.J."/>
            <person name="Blair E.M."/>
            <person name="O'Malley M.A."/>
            <person name="Valentine D.L."/>
        </authorList>
    </citation>
    <scope>NUCLEOTIDE SEQUENCE [LARGE SCALE GENOMIC DNA]</scope>
    <source>
        <strain evidence="14 15">NLcol2</strain>
    </source>
</reference>
<proteinExistence type="inferred from homology"/>
<feature type="binding site" evidence="11">
    <location>
        <position position="465"/>
    </location>
    <ligand>
        <name>Zn(2+)</name>
        <dbReference type="ChEBI" id="CHEBI:29105"/>
        <label>2</label>
    </ligand>
</feature>
<comment type="similarity">
    <text evidence="11">Belongs to the helicase family. PriA subfamily.</text>
</comment>
<evidence type="ECO:0000256" key="2">
    <source>
        <dbReference type="ARBA" id="ARBA00022705"/>
    </source>
</evidence>
<dbReference type="Gene3D" id="3.40.1440.60">
    <property type="entry name" value="PriA, 3(prime) DNA-binding domain"/>
    <property type="match status" value="1"/>
</dbReference>
<organism evidence="14 15">
    <name type="scientific">Pontiella agarivorans</name>
    <dbReference type="NCBI Taxonomy" id="3038953"/>
    <lineage>
        <taxon>Bacteria</taxon>
        <taxon>Pseudomonadati</taxon>
        <taxon>Kiritimatiellota</taxon>
        <taxon>Kiritimatiellia</taxon>
        <taxon>Kiritimatiellales</taxon>
        <taxon>Pontiellaceae</taxon>
        <taxon>Pontiella</taxon>
    </lineage>
</organism>
<keyword evidence="15" id="KW-1185">Reference proteome</keyword>
<keyword evidence="2 11" id="KW-0235">DNA replication</keyword>
<keyword evidence="9 11" id="KW-0238">DNA-binding</keyword>
<dbReference type="InterPro" id="IPR027417">
    <property type="entry name" value="P-loop_NTPase"/>
</dbReference>
<keyword evidence="1 11" id="KW-0639">Primosome</keyword>
<dbReference type="SMART" id="SM00490">
    <property type="entry name" value="HELICc"/>
    <property type="match status" value="1"/>
</dbReference>
<evidence type="ECO:0000256" key="11">
    <source>
        <dbReference type="HAMAP-Rule" id="MF_00983"/>
    </source>
</evidence>
<comment type="catalytic activity">
    <reaction evidence="11">
        <text>Couples ATP hydrolysis with the unwinding of duplex DNA by translocating in the 3'-5' direction.</text>
        <dbReference type="EC" id="5.6.2.4"/>
    </reaction>
</comment>
<accession>A0ABU5MVU3</accession>
<dbReference type="GO" id="GO:0016787">
    <property type="term" value="F:hydrolase activity"/>
    <property type="evidence" value="ECO:0007669"/>
    <property type="project" value="UniProtKB-KW"/>
</dbReference>
<feature type="binding site" evidence="11">
    <location>
        <position position="438"/>
    </location>
    <ligand>
        <name>Zn(2+)</name>
        <dbReference type="ChEBI" id="CHEBI:29105"/>
        <label>1</label>
    </ligand>
</feature>
<evidence type="ECO:0000256" key="9">
    <source>
        <dbReference type="ARBA" id="ARBA00023125"/>
    </source>
</evidence>
<dbReference type="Pfam" id="PF00270">
    <property type="entry name" value="DEAD"/>
    <property type="match status" value="1"/>
</dbReference>
<comment type="catalytic activity">
    <reaction evidence="11">
        <text>ATP + H2O = ADP + phosphate + H(+)</text>
        <dbReference type="Rhea" id="RHEA:13065"/>
        <dbReference type="ChEBI" id="CHEBI:15377"/>
        <dbReference type="ChEBI" id="CHEBI:15378"/>
        <dbReference type="ChEBI" id="CHEBI:30616"/>
        <dbReference type="ChEBI" id="CHEBI:43474"/>
        <dbReference type="ChEBI" id="CHEBI:456216"/>
        <dbReference type="EC" id="5.6.2.4"/>
    </reaction>
</comment>
<dbReference type="NCBIfam" id="TIGR00595">
    <property type="entry name" value="priA"/>
    <property type="match status" value="1"/>
</dbReference>
<evidence type="ECO:0000256" key="7">
    <source>
        <dbReference type="ARBA" id="ARBA00022833"/>
    </source>
</evidence>
<dbReference type="EC" id="5.6.2.4" evidence="11"/>
<dbReference type="CDD" id="cd18804">
    <property type="entry name" value="SF2_C_priA"/>
    <property type="match status" value="1"/>
</dbReference>
<evidence type="ECO:0000256" key="6">
    <source>
        <dbReference type="ARBA" id="ARBA00022806"/>
    </source>
</evidence>
<dbReference type="SUPFAM" id="SSF52540">
    <property type="entry name" value="P-loop containing nucleoside triphosphate hydrolases"/>
    <property type="match status" value="2"/>
</dbReference>